<name>A0A5M6CFJ9_9FLAO</name>
<dbReference type="AlphaFoldDB" id="A0A5M6CFJ9"/>
<dbReference type="InterPro" id="IPR003647">
    <property type="entry name" value="Intron_nuc_1_rpt"/>
</dbReference>
<gene>
    <name evidence="2" type="ORF">F0460_14835</name>
</gene>
<evidence type="ECO:0000259" key="1">
    <source>
        <dbReference type="Pfam" id="PF07453"/>
    </source>
</evidence>
<comment type="caution">
    <text evidence="2">The sequence shown here is derived from an EMBL/GenBank/DDBJ whole genome shotgun (WGS) entry which is preliminary data.</text>
</comment>
<dbReference type="Proteomes" id="UP000325141">
    <property type="component" value="Unassembled WGS sequence"/>
</dbReference>
<dbReference type="SMART" id="SM00497">
    <property type="entry name" value="IENR1"/>
    <property type="match status" value="1"/>
</dbReference>
<dbReference type="InterPro" id="IPR010896">
    <property type="entry name" value="NUMOD1"/>
</dbReference>
<sequence>MLWSYTPEYPEAEDKRSKIVYQYDLDGLLLATFGSAREASKHLGIGLSSITRCCRGECKQTSGYKFSYL</sequence>
<protein>
    <recommendedName>
        <fullName evidence="1">Nuclease-associated modular DNA-binding 1 domain-containing protein</fullName>
    </recommendedName>
</protein>
<organism evidence="2 3">
    <name type="scientific">Paenimyroides baculatum</name>
    <dbReference type="NCBI Taxonomy" id="2608000"/>
    <lineage>
        <taxon>Bacteria</taxon>
        <taxon>Pseudomonadati</taxon>
        <taxon>Bacteroidota</taxon>
        <taxon>Flavobacteriia</taxon>
        <taxon>Flavobacteriales</taxon>
        <taxon>Flavobacteriaceae</taxon>
        <taxon>Paenimyroides</taxon>
    </lineage>
</organism>
<dbReference type="Pfam" id="PF07453">
    <property type="entry name" value="NUMOD1"/>
    <property type="match status" value="1"/>
</dbReference>
<dbReference type="EMBL" id="VWSG01000015">
    <property type="protein sequence ID" value="KAA5531889.1"/>
    <property type="molecule type" value="Genomic_DNA"/>
</dbReference>
<dbReference type="InterPro" id="IPR036388">
    <property type="entry name" value="WH-like_DNA-bd_sf"/>
</dbReference>
<dbReference type="SUPFAM" id="SSF64496">
    <property type="entry name" value="DNA-binding domain of intron-encoded endonucleases"/>
    <property type="match status" value="1"/>
</dbReference>
<accession>A0A5M6CFJ9</accession>
<feature type="domain" description="Nuclease-associated modular DNA-binding 1" evidence="1">
    <location>
        <begin position="18"/>
        <end position="53"/>
    </location>
</feature>
<keyword evidence="3" id="KW-1185">Reference proteome</keyword>
<evidence type="ECO:0000313" key="2">
    <source>
        <dbReference type="EMBL" id="KAA5531889.1"/>
    </source>
</evidence>
<proteinExistence type="predicted"/>
<evidence type="ECO:0000313" key="3">
    <source>
        <dbReference type="Proteomes" id="UP000325141"/>
    </source>
</evidence>
<reference evidence="2 3" key="1">
    <citation type="submission" date="2019-09" db="EMBL/GenBank/DDBJ databases">
        <title>Genome sequence and assembly of Flavobacterium sp.</title>
        <authorList>
            <person name="Chhetri G."/>
        </authorList>
    </citation>
    <scope>NUCLEOTIDE SEQUENCE [LARGE SCALE GENOMIC DNA]</scope>
    <source>
        <strain evidence="2 3">SNL9</strain>
    </source>
</reference>
<dbReference type="Gene3D" id="1.10.10.10">
    <property type="entry name" value="Winged helix-like DNA-binding domain superfamily/Winged helix DNA-binding domain"/>
    <property type="match status" value="1"/>
</dbReference>